<dbReference type="Gene3D" id="6.10.140.180">
    <property type="match status" value="1"/>
</dbReference>
<evidence type="ECO:0000313" key="13">
    <source>
        <dbReference type="Proteomes" id="UP001221898"/>
    </source>
</evidence>
<feature type="coiled-coil region" evidence="9">
    <location>
        <begin position="146"/>
        <end position="222"/>
    </location>
</feature>
<evidence type="ECO:0000256" key="3">
    <source>
        <dbReference type="ARBA" id="ARBA00017052"/>
    </source>
</evidence>
<feature type="compositionally biased region" description="Polar residues" evidence="10">
    <location>
        <begin position="525"/>
        <end position="537"/>
    </location>
</feature>
<proteinExistence type="inferred from homology"/>
<keyword evidence="5" id="KW-0963">Cytoplasm</keyword>
<protein>
    <recommendedName>
        <fullName evidence="3">Vacuolar-sorting protein SNF8</fullName>
    </recommendedName>
    <alternativeName>
        <fullName evidence="8">ESCRT-II complex subunit VPS22</fullName>
    </alternativeName>
</protein>
<evidence type="ECO:0000256" key="4">
    <source>
        <dbReference type="ARBA" id="ARBA00022448"/>
    </source>
</evidence>
<dbReference type="InterPro" id="IPR016689">
    <property type="entry name" value="ESCRT-2_cplx_Snf8"/>
</dbReference>
<keyword evidence="6" id="KW-0653">Protein transport</keyword>
<dbReference type="FunFam" id="1.10.10.10:FF:000234">
    <property type="entry name" value="Vacuolar-sorting protein SNF8"/>
    <property type="match status" value="1"/>
</dbReference>
<keyword evidence="7 9" id="KW-0175">Coiled coil</keyword>
<dbReference type="PANTHER" id="PTHR12806">
    <property type="entry name" value="EAP30 SUBUNIT OF ELL COMPLEX"/>
    <property type="match status" value="1"/>
</dbReference>
<dbReference type="PANTHER" id="PTHR12806:SF0">
    <property type="entry name" value="VACUOLAR-SORTING PROTEIN SNF8"/>
    <property type="match status" value="1"/>
</dbReference>
<comment type="caution">
    <text evidence="12">The sequence shown here is derived from an EMBL/GenBank/DDBJ whole genome shotgun (WGS) entry which is preliminary data.</text>
</comment>
<keyword evidence="13" id="KW-1185">Reference proteome</keyword>
<feature type="coiled-coil region" evidence="9">
    <location>
        <begin position="269"/>
        <end position="345"/>
    </location>
</feature>
<comment type="subcellular location">
    <subcellularLocation>
        <location evidence="1">Cytoplasm</location>
    </subcellularLocation>
</comment>
<gene>
    <name evidence="12" type="ORF">AAFF_G00207550</name>
</gene>
<evidence type="ECO:0000256" key="5">
    <source>
        <dbReference type="ARBA" id="ARBA00022490"/>
    </source>
</evidence>
<dbReference type="Gene3D" id="1.10.10.10">
    <property type="entry name" value="Winged helix-like DNA-binding domain superfamily/Winged helix DNA-binding domain"/>
    <property type="match status" value="2"/>
</dbReference>
<reference evidence="12" key="1">
    <citation type="journal article" date="2023" name="Science">
        <title>Genome structures resolve the early diversification of teleost fishes.</title>
        <authorList>
            <person name="Parey E."/>
            <person name="Louis A."/>
            <person name="Montfort J."/>
            <person name="Bouchez O."/>
            <person name="Roques C."/>
            <person name="Iampietro C."/>
            <person name="Lluch J."/>
            <person name="Castinel A."/>
            <person name="Donnadieu C."/>
            <person name="Desvignes T."/>
            <person name="Floi Bucao C."/>
            <person name="Jouanno E."/>
            <person name="Wen M."/>
            <person name="Mejri S."/>
            <person name="Dirks R."/>
            <person name="Jansen H."/>
            <person name="Henkel C."/>
            <person name="Chen W.J."/>
            <person name="Zahm M."/>
            <person name="Cabau C."/>
            <person name="Klopp C."/>
            <person name="Thompson A.W."/>
            <person name="Robinson-Rechavi M."/>
            <person name="Braasch I."/>
            <person name="Lecointre G."/>
            <person name="Bobe J."/>
            <person name="Postlethwait J.H."/>
            <person name="Berthelot C."/>
            <person name="Roest Crollius H."/>
            <person name="Guiguen Y."/>
        </authorList>
    </citation>
    <scope>NUCLEOTIDE SEQUENCE</scope>
    <source>
        <strain evidence="12">NC1722</strain>
    </source>
</reference>
<evidence type="ECO:0000256" key="8">
    <source>
        <dbReference type="ARBA" id="ARBA00030097"/>
    </source>
</evidence>
<dbReference type="EMBL" id="JAINUG010000276">
    <property type="protein sequence ID" value="KAJ8384207.1"/>
    <property type="molecule type" value="Genomic_DNA"/>
</dbReference>
<dbReference type="FunFam" id="1.10.10.10:FF:000085">
    <property type="entry name" value="Vacuolar-sorting protein SNF8"/>
    <property type="match status" value="1"/>
</dbReference>
<evidence type="ECO:0000256" key="10">
    <source>
        <dbReference type="SAM" id="MobiDB-lite"/>
    </source>
</evidence>
<accession>A0AAD7W576</accession>
<evidence type="ECO:0000256" key="6">
    <source>
        <dbReference type="ARBA" id="ARBA00022927"/>
    </source>
</evidence>
<dbReference type="Gene3D" id="2.60.40.2840">
    <property type="match status" value="1"/>
</dbReference>
<dbReference type="GO" id="GO:0000814">
    <property type="term" value="C:ESCRT II complex"/>
    <property type="evidence" value="ECO:0007669"/>
    <property type="project" value="InterPro"/>
</dbReference>
<dbReference type="InterPro" id="IPR036390">
    <property type="entry name" value="WH_DNA-bd_sf"/>
</dbReference>
<evidence type="ECO:0000313" key="12">
    <source>
        <dbReference type="EMBL" id="KAJ8384207.1"/>
    </source>
</evidence>
<comment type="similarity">
    <text evidence="2">Belongs to the SNF8 family.</text>
</comment>
<dbReference type="InterPro" id="IPR036388">
    <property type="entry name" value="WH-like_DNA-bd_sf"/>
</dbReference>
<dbReference type="InterPro" id="IPR040608">
    <property type="entry name" value="Snf8/Vps36"/>
</dbReference>
<feature type="coiled-coil region" evidence="9">
    <location>
        <begin position="398"/>
        <end position="505"/>
    </location>
</feature>
<evidence type="ECO:0000256" key="7">
    <source>
        <dbReference type="ARBA" id="ARBA00023054"/>
    </source>
</evidence>
<dbReference type="Pfam" id="PF04157">
    <property type="entry name" value="EAP30"/>
    <property type="match status" value="1"/>
</dbReference>
<feature type="domain" description="SKICH" evidence="11">
    <location>
        <begin position="22"/>
        <end position="112"/>
    </location>
</feature>
<evidence type="ECO:0000259" key="11">
    <source>
        <dbReference type="Pfam" id="PF17751"/>
    </source>
</evidence>
<keyword evidence="4" id="KW-0813">Transport</keyword>
<evidence type="ECO:0000256" key="9">
    <source>
        <dbReference type="SAM" id="Coils"/>
    </source>
</evidence>
<dbReference type="SUPFAM" id="SSF46785">
    <property type="entry name" value="Winged helix' DNA-binding domain"/>
    <property type="match status" value="2"/>
</dbReference>
<dbReference type="Pfam" id="PF17751">
    <property type="entry name" value="SKICH"/>
    <property type="match status" value="1"/>
</dbReference>
<dbReference type="AlphaFoldDB" id="A0AAD7W576"/>
<dbReference type="GO" id="GO:0043328">
    <property type="term" value="P:protein transport to vacuole involved in ubiquitin-dependent protein catabolic process via the multivesicular body sorting pathway"/>
    <property type="evidence" value="ECO:0007669"/>
    <property type="project" value="TreeGrafter"/>
</dbReference>
<evidence type="ECO:0000256" key="2">
    <source>
        <dbReference type="ARBA" id="ARBA00009834"/>
    </source>
</evidence>
<evidence type="ECO:0000256" key="1">
    <source>
        <dbReference type="ARBA" id="ARBA00004496"/>
    </source>
</evidence>
<dbReference type="Proteomes" id="UP001221898">
    <property type="component" value="Unassembled WGS sequence"/>
</dbReference>
<organism evidence="12 13">
    <name type="scientific">Aldrovandia affinis</name>
    <dbReference type="NCBI Taxonomy" id="143900"/>
    <lineage>
        <taxon>Eukaryota</taxon>
        <taxon>Metazoa</taxon>
        <taxon>Chordata</taxon>
        <taxon>Craniata</taxon>
        <taxon>Vertebrata</taxon>
        <taxon>Euteleostomi</taxon>
        <taxon>Actinopterygii</taxon>
        <taxon>Neopterygii</taxon>
        <taxon>Teleostei</taxon>
        <taxon>Notacanthiformes</taxon>
        <taxon>Halosauridae</taxon>
        <taxon>Aldrovandia</taxon>
    </lineage>
</organism>
<feature type="region of interest" description="Disordered" evidence="10">
    <location>
        <begin position="516"/>
        <end position="537"/>
    </location>
</feature>
<dbReference type="InterPro" id="IPR041611">
    <property type="entry name" value="SKICH"/>
</dbReference>
<name>A0AAD7W576_9TELE</name>
<sequence length="1003" mass="114916">MSDTAEGPPTSNFMEVSTYSQVVFNDVPKSYAPNTHVKCSYTVTTAFEPQRRDWVGIFKVGWGTTRDYYTFVWAAPSSDPAGQHVMFDAYYLPKEDGEFYQFCYVDSSGQVSIRQHPQWNPVWSTACPVESSLEYSMDNDLPCDHQVQYQEQVEQVEKEKEELHKEMEKQKESIEVLRAELDERMLEIRRLRESDAELRQSVSSLEQEQIRSRREREEERKQWENQWETKRAQEEREKETLVSHQGAIQEQLVQHTESVRVGEELQQSASTWQEEYKRAVTKINQLKQERTELGEKVATREAEIARLITRIREVEQEKQHGQDELHRLQDHVALLQLDLQSSQKETMKLAGELRGLRVQAEAAEGFRCENPALHRTLSEQEGQGREDLEEQVQGEALASQLEELKAELHGERQSSEEERSHAGRALQELQEAKQQLENRLKALEEKDRLSSTLETQLMDARNSLEKQADMAEVMQVEKEELTLENQALRRDIDKLHKELAHFQASSPPSYISLQHQNPYSPSPVTPGTQNPGSTSLLYGNPFETPATPNTEEQLRVCRHCQEIFPDISQTELEQHEGSHKVCPLCTLICDHMEQHQFEEHMSKQLETFKTHLEEFASKHKQEIRKSAQFRVQFQEMCATIGVDPLASGKGFWSEMLGVGDFYYELGVQIIEVCLALKHRNGGLITLDELHHRVLKGRGKFAQDVSQDDLVRAIKKLKAMGNGFGMIPVGGSYLVQSVPAELNMDHTVVLQLAEKKGYVTVSEIKESLKWERERACHVLDHLLKEGLAWLDSQAPGEPQYWLPALFSELYARDVTPEEANQMRGMKVRGRGVACVHVAPPGYGLELPWLSGSVPEELVSESVSASFSSSWLFSRSRCWVAWSRASRMADTYRAAKTTSHSRSRQVCNARDYDGKASFCGRRGRRRGRISSTRNPIISLETSKLPRLAWSVIKQTDLKSQRHIRQQFDSLCEHGKFDFVQSQQDIVQLPVVNAVAGNAQEKFHLA</sequence>